<accession>A0A7W7CV68</accession>
<gene>
    <name evidence="1" type="ORF">BKA14_003724</name>
</gene>
<organism evidence="1 2">
    <name type="scientific">Paractinoplanes abujensis</name>
    <dbReference type="NCBI Taxonomy" id="882441"/>
    <lineage>
        <taxon>Bacteria</taxon>
        <taxon>Bacillati</taxon>
        <taxon>Actinomycetota</taxon>
        <taxon>Actinomycetes</taxon>
        <taxon>Micromonosporales</taxon>
        <taxon>Micromonosporaceae</taxon>
        <taxon>Paractinoplanes</taxon>
    </lineage>
</organism>
<evidence type="ECO:0000313" key="1">
    <source>
        <dbReference type="EMBL" id="MBB4693576.1"/>
    </source>
</evidence>
<dbReference type="Proteomes" id="UP000542742">
    <property type="component" value="Unassembled WGS sequence"/>
</dbReference>
<name>A0A7W7CV68_9ACTN</name>
<protein>
    <submittedName>
        <fullName evidence="1">Uncharacterized protein</fullName>
    </submittedName>
</protein>
<comment type="caution">
    <text evidence="1">The sequence shown here is derived from an EMBL/GenBank/DDBJ whole genome shotgun (WGS) entry which is preliminary data.</text>
</comment>
<evidence type="ECO:0000313" key="2">
    <source>
        <dbReference type="Proteomes" id="UP000542742"/>
    </source>
</evidence>
<dbReference type="EMBL" id="JACHMF010000001">
    <property type="protein sequence ID" value="MBB4693576.1"/>
    <property type="molecule type" value="Genomic_DNA"/>
</dbReference>
<reference evidence="1 2" key="1">
    <citation type="submission" date="2020-08" db="EMBL/GenBank/DDBJ databases">
        <title>Sequencing the genomes of 1000 actinobacteria strains.</title>
        <authorList>
            <person name="Klenk H.-P."/>
        </authorList>
    </citation>
    <scope>NUCLEOTIDE SEQUENCE [LARGE SCALE GENOMIC DNA]</scope>
    <source>
        <strain evidence="1 2">DSM 45518</strain>
    </source>
</reference>
<sequence>MTSNDEEDPAAVAPRAGMVISVRVRQDAVVVDPDRFLAAARRAWLADHPGAGAAEAAHAVSDAYDAAEALIGRYGSLASEHPDVAATGTARPTMHGGFGLLPGDRVSDRPDGLSPAGALTTFELDVPTLQDYGCFLPEDLDVQIGNPMSGTDTSEGSAAPIGDI</sequence>
<dbReference type="RefSeq" id="WP_184952176.1">
    <property type="nucleotide sequence ID" value="NZ_BOMC01000056.1"/>
</dbReference>
<dbReference type="AlphaFoldDB" id="A0A7W7CV68"/>
<proteinExistence type="predicted"/>
<keyword evidence="2" id="KW-1185">Reference proteome</keyword>